<evidence type="ECO:0000256" key="4">
    <source>
        <dbReference type="ARBA" id="ARBA00022801"/>
    </source>
</evidence>
<proteinExistence type="predicted"/>
<dbReference type="PANTHER" id="PTHR43156:SF2">
    <property type="entry name" value="STAGE II SPORULATION PROTEIN E"/>
    <property type="match status" value="1"/>
</dbReference>
<name>A0ABS4VGI5_9ACTN</name>
<sequence>MFLLQMAVVVMLAVGAVVALVLAAGRDSNRDARDRSLAVAQGFANSPGIAAALASPDPTAALQPSVERAARNADVDFVGVTNRDGVYRANSVPDRIGLRTTTELAPLLVGHTVREQAVGSLGPQVRAYVPVRAPNGSVVGLVTAGVTLKHVGDRVAEQMPALLGAIAGAVVLMTGGAALVSRRLLRQTHGLGPAEITKMYEHHDAVLHSVKEGILIVDVDARLLLANDEAQRLLSLTPKAQGLPVDELGLPSQTADLLASGRVATDEVHPVGGRLLVVNQRPTNRHGGPGGSVTTLRDSTELEALSGKVEASQKRWKVLYGASVSIGTSLEVTRTAEELADAVVPDFADFVTVDLAEPVLRGGEPTGSERELRRAATAGIREEHPLLATGEPIGLTSSAPQMEGLAGGRGVLEADLRTATRWQAQDPERSRQILDYGFHSLIIVPLSARGVVLGIAGFWRSERPEPFEPDDLALAEEVTVQAAVCIDNARRYTREHTVAETLQRSLLPGDLPRQNALEVAHRYLSAHAKVGGDWFDVITLSGARVALVVGDVVGHGVHAAATMGRLRTAVHNFSALDLPPGELLAHLDELVARIDTDEATDDGSAAVTGATCLYAIYDQVTGDCALARAGHPPPAVVHPDGTAVFPDVPVSPPLGAGSGLPYETARLSLPVGSRLVLFTDGLIEYRRRDIDTGLGLLRASLTGRPQRTPEQTCRDILDAMLPGRPGDDVALLVARTKRLDPAQVAEWDVPDDPAAVATIRRECARRLAEWELEEISFITELILSELITNAIRYGIQPVRVRLLKDLTLICEVSDASSTSPHMRRATATDEGGRGLFLVAQYAERWGTRYLPRGKVIWTEQPLHDGAAEPSAVQVDALLDQWDE</sequence>
<dbReference type="EMBL" id="JAGINS010000001">
    <property type="protein sequence ID" value="MBP2363022.1"/>
    <property type="molecule type" value="Genomic_DNA"/>
</dbReference>
<evidence type="ECO:0000313" key="9">
    <source>
        <dbReference type="EMBL" id="MBP2363022.1"/>
    </source>
</evidence>
<dbReference type="RefSeq" id="WP_245376869.1">
    <property type="nucleotide sequence ID" value="NZ_BMWJ01000005.1"/>
</dbReference>
<evidence type="ECO:0000313" key="10">
    <source>
        <dbReference type="Proteomes" id="UP001519311"/>
    </source>
</evidence>
<feature type="transmembrane region" description="Helical" evidence="7">
    <location>
        <begin position="159"/>
        <end position="180"/>
    </location>
</feature>
<dbReference type="SUPFAM" id="SSF55874">
    <property type="entry name" value="ATPase domain of HSP90 chaperone/DNA topoisomerase II/histidine kinase"/>
    <property type="match status" value="1"/>
</dbReference>
<reference evidence="9 10" key="1">
    <citation type="submission" date="2021-03" db="EMBL/GenBank/DDBJ databases">
        <title>Sequencing the genomes of 1000 actinobacteria strains.</title>
        <authorList>
            <person name="Klenk H.-P."/>
        </authorList>
    </citation>
    <scope>NUCLEOTIDE SEQUENCE [LARGE SCALE GENOMIC DNA]</scope>
    <source>
        <strain evidence="9 10">DSM 40843</strain>
    </source>
</reference>
<protein>
    <submittedName>
        <fullName evidence="9">GAF domain-containing protein/anti-sigma regulatory factor (Ser/Thr protein kinase)</fullName>
    </submittedName>
</protein>
<dbReference type="InterPro" id="IPR003594">
    <property type="entry name" value="HATPase_dom"/>
</dbReference>
<accession>A0ABS4VGI5</accession>
<keyword evidence="5 7" id="KW-1133">Transmembrane helix</keyword>
<dbReference type="InterPro" id="IPR052016">
    <property type="entry name" value="Bact_Sigma-Reg"/>
</dbReference>
<dbReference type="Proteomes" id="UP001519311">
    <property type="component" value="Unassembled WGS sequence"/>
</dbReference>
<evidence type="ECO:0000256" key="1">
    <source>
        <dbReference type="ARBA" id="ARBA00004651"/>
    </source>
</evidence>
<dbReference type="CDD" id="cd18773">
    <property type="entry name" value="PDC1_HK_sensor"/>
    <property type="match status" value="1"/>
</dbReference>
<evidence type="ECO:0000259" key="8">
    <source>
        <dbReference type="SMART" id="SM00331"/>
    </source>
</evidence>
<evidence type="ECO:0000256" key="7">
    <source>
        <dbReference type="SAM" id="Phobius"/>
    </source>
</evidence>
<dbReference type="Pfam" id="PF01590">
    <property type="entry name" value="GAF"/>
    <property type="match status" value="1"/>
</dbReference>
<dbReference type="CDD" id="cd16936">
    <property type="entry name" value="HATPase_RsbW-like"/>
    <property type="match status" value="1"/>
</dbReference>
<dbReference type="PANTHER" id="PTHR43156">
    <property type="entry name" value="STAGE II SPORULATION PROTEIN E-RELATED"/>
    <property type="match status" value="1"/>
</dbReference>
<dbReference type="Gene3D" id="3.30.450.40">
    <property type="match status" value="1"/>
</dbReference>
<comment type="caution">
    <text evidence="9">The sequence shown here is derived from an EMBL/GenBank/DDBJ whole genome shotgun (WGS) entry which is preliminary data.</text>
</comment>
<gene>
    <name evidence="9" type="ORF">JOF59_005422</name>
</gene>
<keyword evidence="4" id="KW-0378">Hydrolase</keyword>
<evidence type="ECO:0000256" key="3">
    <source>
        <dbReference type="ARBA" id="ARBA00022692"/>
    </source>
</evidence>
<dbReference type="Pfam" id="PF13581">
    <property type="entry name" value="HATPase_c_2"/>
    <property type="match status" value="1"/>
</dbReference>
<evidence type="ECO:0000256" key="2">
    <source>
        <dbReference type="ARBA" id="ARBA00022475"/>
    </source>
</evidence>
<dbReference type="InterPro" id="IPR029151">
    <property type="entry name" value="Sensor-like_sf"/>
</dbReference>
<dbReference type="InterPro" id="IPR000014">
    <property type="entry name" value="PAS"/>
</dbReference>
<organism evidence="9 10">
    <name type="scientific">Streptomyces clavifer</name>
    <dbReference type="NCBI Taxonomy" id="68188"/>
    <lineage>
        <taxon>Bacteria</taxon>
        <taxon>Bacillati</taxon>
        <taxon>Actinomycetota</taxon>
        <taxon>Actinomycetes</taxon>
        <taxon>Kitasatosporales</taxon>
        <taxon>Streptomycetaceae</taxon>
        <taxon>Streptomyces</taxon>
    </lineage>
</organism>
<evidence type="ECO:0000256" key="6">
    <source>
        <dbReference type="ARBA" id="ARBA00023136"/>
    </source>
</evidence>
<dbReference type="Gene3D" id="3.60.40.10">
    <property type="entry name" value="PPM-type phosphatase domain"/>
    <property type="match status" value="1"/>
</dbReference>
<keyword evidence="3 7" id="KW-0812">Transmembrane</keyword>
<dbReference type="Pfam" id="PF17203">
    <property type="entry name" value="sCache_3_2"/>
    <property type="match status" value="1"/>
</dbReference>
<keyword evidence="6 7" id="KW-0472">Membrane</keyword>
<dbReference type="InterPro" id="IPR033463">
    <property type="entry name" value="sCache_3"/>
</dbReference>
<dbReference type="CDD" id="cd00130">
    <property type="entry name" value="PAS"/>
    <property type="match status" value="1"/>
</dbReference>
<evidence type="ECO:0000256" key="5">
    <source>
        <dbReference type="ARBA" id="ARBA00022989"/>
    </source>
</evidence>
<dbReference type="SUPFAM" id="SSF81606">
    <property type="entry name" value="PP2C-like"/>
    <property type="match status" value="1"/>
</dbReference>
<dbReference type="Pfam" id="PF07228">
    <property type="entry name" value="SpoIIE"/>
    <property type="match status" value="1"/>
</dbReference>
<dbReference type="InterPro" id="IPR036457">
    <property type="entry name" value="PPM-type-like_dom_sf"/>
</dbReference>
<dbReference type="SMART" id="SM00331">
    <property type="entry name" value="PP2C_SIG"/>
    <property type="match status" value="1"/>
</dbReference>
<dbReference type="Gene3D" id="3.30.450.20">
    <property type="entry name" value="PAS domain"/>
    <property type="match status" value="2"/>
</dbReference>
<dbReference type="Gene3D" id="3.30.565.10">
    <property type="entry name" value="Histidine kinase-like ATPase, C-terminal domain"/>
    <property type="match status" value="1"/>
</dbReference>
<dbReference type="SUPFAM" id="SSF103190">
    <property type="entry name" value="Sensory domain-like"/>
    <property type="match status" value="1"/>
</dbReference>
<keyword evidence="2" id="KW-1003">Cell membrane</keyword>
<feature type="domain" description="PPM-type phosphatase" evidence="8">
    <location>
        <begin position="514"/>
        <end position="736"/>
    </location>
</feature>
<dbReference type="InterPro" id="IPR029016">
    <property type="entry name" value="GAF-like_dom_sf"/>
</dbReference>
<dbReference type="InterPro" id="IPR036890">
    <property type="entry name" value="HATPase_C_sf"/>
</dbReference>
<dbReference type="SUPFAM" id="SSF55781">
    <property type="entry name" value="GAF domain-like"/>
    <property type="match status" value="1"/>
</dbReference>
<dbReference type="InterPro" id="IPR001932">
    <property type="entry name" value="PPM-type_phosphatase-like_dom"/>
</dbReference>
<keyword evidence="10" id="KW-1185">Reference proteome</keyword>
<dbReference type="InterPro" id="IPR003018">
    <property type="entry name" value="GAF"/>
</dbReference>
<comment type="subcellular location">
    <subcellularLocation>
        <location evidence="1">Cell membrane</location>
        <topology evidence="1">Multi-pass membrane protein</topology>
    </subcellularLocation>
</comment>